<evidence type="ECO:0000313" key="2">
    <source>
        <dbReference type="Proteomes" id="UP000186817"/>
    </source>
</evidence>
<name>A0A1Q9ELW5_SYMMI</name>
<dbReference type="Gene3D" id="3.60.10.10">
    <property type="entry name" value="Endonuclease/exonuclease/phosphatase"/>
    <property type="match status" value="1"/>
</dbReference>
<dbReference type="PANTHER" id="PTHR19446">
    <property type="entry name" value="REVERSE TRANSCRIPTASES"/>
    <property type="match status" value="1"/>
</dbReference>
<accession>A0A1Q9ELW5</accession>
<gene>
    <name evidence="1" type="ORF">AK812_SmicGene8049</name>
</gene>
<comment type="caution">
    <text evidence="1">The sequence shown here is derived from an EMBL/GenBank/DDBJ whole genome shotgun (WGS) entry which is preliminary data.</text>
</comment>
<keyword evidence="2" id="KW-1185">Reference proteome</keyword>
<evidence type="ECO:0000313" key="1">
    <source>
        <dbReference type="EMBL" id="OLQ08443.1"/>
    </source>
</evidence>
<dbReference type="EMBL" id="LSRX01000117">
    <property type="protein sequence ID" value="OLQ08443.1"/>
    <property type="molecule type" value="Genomic_DNA"/>
</dbReference>
<proteinExistence type="predicted"/>
<dbReference type="Proteomes" id="UP000186817">
    <property type="component" value="Unassembled WGS sequence"/>
</dbReference>
<organism evidence="1 2">
    <name type="scientific">Symbiodinium microadriaticum</name>
    <name type="common">Dinoflagellate</name>
    <name type="synonym">Zooxanthella microadriatica</name>
    <dbReference type="NCBI Taxonomy" id="2951"/>
    <lineage>
        <taxon>Eukaryota</taxon>
        <taxon>Sar</taxon>
        <taxon>Alveolata</taxon>
        <taxon>Dinophyceae</taxon>
        <taxon>Suessiales</taxon>
        <taxon>Symbiodiniaceae</taxon>
        <taxon>Symbiodinium</taxon>
    </lineage>
</organism>
<dbReference type="InterPro" id="IPR036691">
    <property type="entry name" value="Endo/exonu/phosph_ase_sf"/>
</dbReference>
<dbReference type="SUPFAM" id="SSF56219">
    <property type="entry name" value="DNase I-like"/>
    <property type="match status" value="1"/>
</dbReference>
<protein>
    <submittedName>
        <fullName evidence="1">Uncharacterized protein</fullName>
    </submittedName>
</protein>
<sequence length="555" mass="62545">MYSGRWITAGDGLKGRAAQAADVTQSSSAARLRIFNWNCSGLTTLRFEEMKQWLHAQLEHNRPHLVILQETMWKSSMEWTDDHYTCIHTGSGKPKEGGILIMISKSLCSSDKIRYNEIQLGRILHVKIPTEPSIELLAVYQHAWRGDVSSAAREPDVATLMLQRSPQQGQAFKELVQYRLQAVRDADRINDILLSSWQTVFGSQPRTVHKNKGLCLAAMWHHRKLASTAHTVFARWRHAVKYRSIRKQLHAQAVVAKRARLQQLQDAESAGHSRNPGMLYQVLRRIAPKIRRRRMQLRDDDHKPAGPDKEPTLVIQHFADVFAAQQATTGFTLREAFPFTAEEFTQCLHELPAVPAHKALPAHCAPAPLWKWCCEEVGAATTQRLGGCLQPGSFAEQWPEDWSVSYLCLLPKTDQQLDEVNKMRPISLLNPLGKSFAGMLMGRIRADVTKAVAPFPQFAYLTGRSTMDAIDRAMLHMWQTQNRTGRQYTLHHRRAGVKQHALLGSITLSVDLSKAFDSIARDHIRSSLEWAGIPGGSGGRDFGHAPRDDAAVFDF</sequence>
<dbReference type="AlphaFoldDB" id="A0A1Q9ELW5"/>
<dbReference type="OrthoDB" id="446507at2759"/>
<reference evidence="1 2" key="1">
    <citation type="submission" date="2016-02" db="EMBL/GenBank/DDBJ databases">
        <title>Genome analysis of coral dinoflagellate symbionts highlights evolutionary adaptations to a symbiotic lifestyle.</title>
        <authorList>
            <person name="Aranda M."/>
            <person name="Li Y."/>
            <person name="Liew Y.J."/>
            <person name="Baumgarten S."/>
            <person name="Simakov O."/>
            <person name="Wilson M."/>
            <person name="Piel J."/>
            <person name="Ashoor H."/>
            <person name="Bougouffa S."/>
            <person name="Bajic V.B."/>
            <person name="Ryu T."/>
            <person name="Ravasi T."/>
            <person name="Bayer T."/>
            <person name="Micklem G."/>
            <person name="Kim H."/>
            <person name="Bhak J."/>
            <person name="Lajeunesse T.C."/>
            <person name="Voolstra C.R."/>
        </authorList>
    </citation>
    <scope>NUCLEOTIDE SEQUENCE [LARGE SCALE GENOMIC DNA]</scope>
    <source>
        <strain evidence="1 2">CCMP2467</strain>
    </source>
</reference>